<evidence type="ECO:0000256" key="6">
    <source>
        <dbReference type="SAM" id="Coils"/>
    </source>
</evidence>
<evidence type="ECO:0000313" key="10">
    <source>
        <dbReference type="Proteomes" id="UP000813824"/>
    </source>
</evidence>
<keyword evidence="4 5" id="KW-0067">ATP-binding</keyword>
<keyword evidence="6" id="KW-0175">Coiled coil</keyword>
<dbReference type="Proteomes" id="UP000813824">
    <property type="component" value="Unassembled WGS sequence"/>
</dbReference>
<dbReference type="GO" id="GO:0016787">
    <property type="term" value="F:hydrolase activity"/>
    <property type="evidence" value="ECO:0007669"/>
    <property type="project" value="UniProtKB-UniRule"/>
</dbReference>
<feature type="non-terminal residue" evidence="9">
    <location>
        <position position="1"/>
    </location>
</feature>
<dbReference type="SUPFAM" id="SSF52540">
    <property type="entry name" value="P-loop containing nucleoside triphosphate hydrolases"/>
    <property type="match status" value="1"/>
</dbReference>
<keyword evidence="2 5" id="KW-0378">Hydrolase</keyword>
<feature type="region of interest" description="Disordered" evidence="7">
    <location>
        <begin position="1"/>
        <end position="62"/>
    </location>
</feature>
<evidence type="ECO:0000256" key="3">
    <source>
        <dbReference type="ARBA" id="ARBA00022806"/>
    </source>
</evidence>
<dbReference type="InterPro" id="IPR011990">
    <property type="entry name" value="TPR-like_helical_dom_sf"/>
</dbReference>
<accession>A0A8K0USE6</accession>
<proteinExistence type="predicted"/>
<evidence type="ECO:0000256" key="4">
    <source>
        <dbReference type="ARBA" id="ARBA00022840"/>
    </source>
</evidence>
<dbReference type="SUPFAM" id="SSF48452">
    <property type="entry name" value="TPR-like"/>
    <property type="match status" value="1"/>
</dbReference>
<dbReference type="GO" id="GO:0005524">
    <property type="term" value="F:ATP binding"/>
    <property type="evidence" value="ECO:0007669"/>
    <property type="project" value="UniProtKB-UniRule"/>
</dbReference>
<dbReference type="EMBL" id="JAEVFJ010000012">
    <property type="protein sequence ID" value="KAH8101589.1"/>
    <property type="molecule type" value="Genomic_DNA"/>
</dbReference>
<dbReference type="OrthoDB" id="3156807at2759"/>
<evidence type="ECO:0000256" key="1">
    <source>
        <dbReference type="ARBA" id="ARBA00022741"/>
    </source>
</evidence>
<sequence>MSRRVMDNALNDQLAHNPSRPYTIASSTMKHRKQDSDSLSGSTRDEETSPSPSDTADAPLLDLRRFTPEELRTSENMNAVIGRLEDIISNCDSDRLEVVAMLMTVDNLLEFAISAISHDAAVVLVYSVVDQFPTTAKSFSGSLAANLLFRFSMCFWSLNYPAPGLGDSHRAVELASVCLQAISGLPLVDLAVTRMEDDMPGLVAKRMSQKARKRATRGSRPVVIDTKPFDNLGIDVPTSVTEARELERKILDDQLRILQYYFQTLREPELAEIFYKAYISDVVETGDQDASGVNAGGVSVTQTDDTRSEFPAAYPIVQPMKAALYFDTAEGFGDWRIYISTRADGNLRETRKKDPQLFRIIIKKIKELSNGHFSDDNQKRLNGPDIDIPVFEAKMTRDSRLVYQVDCVREFDSDIEWQVLRIFGIYTHAQLDKRFWDAVGHQLGGRGKIYKKRCTFRNHPHHQGDNVVTPASFPPATEPSAPEKAIRIPDLRDEDLEELHSLLVLEKFVTFSQALLNSILADQDVAHVFQMSPQEQEIVQHGSSCYVLGRSGTGKTTTMIFKILGIERTWEQNREVFAGTISRPRQLFVTQSKVLAEKVEEYYAKLSQSLAAEQRSSEESAKLLADKEQKGLVDRDEEDLYRGDLPKRFGELEDKHFPLFITYDQLCRLLEAELDIKLGLHRDDPSSEPTSPSDAPVSNDYMLQQRASFVSYSEFLRSYWPHFPQSLTKRLDPALVFAEFMGVLKGSEQTLHSKSGYLTTEEYENLSHRAHGTFSGQRDAIYALFQAYQRMRGERRHYDAADRTHAIVKNLLAVGIPGRPVDFIYVDEVQDNLLIDVHILRTICNNPNGLFWAGDTAQTISAGSSFRFNDLKAFLYRIEKARRGGEGSEDQPKSFQLITNYRSHNGIVSCAQSVVALITEFWPHAIDVLAEERGVVDGLRPVFFSGWDRHTVRYEQFLFGASGSQIEFGAKQCILVRDDAARDKLRAQVGNIGLILTLYESKGLEFDDVLLYNFFEDSTVDLSQWRVVLNVLPGDARQINCPRFDDTRHSGVCREFLYVAITRARKNLWIADTSERGGPMRAVWDAKGQVQNCTPGDTVPQLATTSTPEEWAQTARILFDNRRYMQAVHSYERAGFVREKDVAYAYHLREMARAKVVASRAQAQPDIARNEAYLTAAYAFLSSAKVAENRQERLAYYRIAAECFAEGDDFGKAGEAYLSAAEYTRSAQHYRKAGMFDEAVDVIKAHNKDIPEQAAEKIMDIAKIHYFTKNKLDQATKLFPSIDEAMEFMEEYEFDVARADLLERNGRFAEAAELHFSDGHVVRAISLLLKDDNETSRKRAEACLLDGLWRSLPFGVNMRLRQEHKDAKSDVLLQDLIVLSDQFLQTAGVSSHTSDQLQMFRHIASRDVAPLRSLGELFVHKHGDFISAMLCWDHTFSVPLNLQNASVAEISETLESFLLYSKGLAQICFEWNPCGRADFQRLFGFQESSANNFLVYHGTKLKDRLTAKQRVLVSTEEEVGIIIRGQDLQFGLKRWIQDHLLLRVNSQTYACHHASAHSPCVAFTVFGDCKAAPCHSAHLPADSLDNQWFHLRIRIIFQQVLIYQTISALAIRKHQLQEQIFWLGTLYQALYPSSHKFGSISLFDAKKIPESEKAIPVVKDWLRNLFYSFVPQVNSHGDPFLTQMGQMVHLAYFFDKLSTQDYMPRTQCATASPPPWLLRVGDRNIVWDLLNSLDGKSADVISTSVLFIQHVCHKSLNIDINVLCGLVEYAIGLYVTTVSVKRWSSLHDVSLPLSWLRKLPLDGDISKRNTVMIFHLMNPLTDLLEKVYTGADHLTYLGASLAKARHQVRNVFIARLCRALCLLGYNVREIKLRVQIQIAINSLRKRTERRYPAIFNQFVQGVGWKDMVRALRRYESSQATGLDEWVQLIDEKLVKVPLNQSNGIRVISFKDRADIPILLNGGTVGHKLRAEAEPFVPRFALLAQTEDDDDGEEEEAAIDGEGETADLEVAASAVDAGRVERVEPTKEEIQAARVFQRVYRRRMRHRRFVAPASAEARARWFGGLLETSKSVQLERQYRLLMLGPLVHVLVCLEKVYLSINSMRKRAIRKLHTTAHRELEEVQEQADKARRHLKDTSRLQKLLGPQSSLHTSRKDVTELKKLVGEAVNLVRGMGTDDWELQTAVKGILKAPPVVVQAKPTKPELVLDEDIGYYV</sequence>
<protein>
    <recommendedName>
        <fullName evidence="8">UvrD-like helicase ATP-binding domain-containing protein</fullName>
    </recommendedName>
</protein>
<keyword evidence="3 5" id="KW-0347">Helicase</keyword>
<dbReference type="GO" id="GO:0004386">
    <property type="term" value="F:helicase activity"/>
    <property type="evidence" value="ECO:0007669"/>
    <property type="project" value="UniProtKB-UniRule"/>
</dbReference>
<evidence type="ECO:0000256" key="2">
    <source>
        <dbReference type="ARBA" id="ARBA00022801"/>
    </source>
</evidence>
<gene>
    <name evidence="9" type="ORF">BXZ70DRAFT_104267</name>
</gene>
<evidence type="ECO:0000256" key="5">
    <source>
        <dbReference type="PROSITE-ProRule" id="PRU00560"/>
    </source>
</evidence>
<organism evidence="9 10">
    <name type="scientific">Cristinia sonorae</name>
    <dbReference type="NCBI Taxonomy" id="1940300"/>
    <lineage>
        <taxon>Eukaryota</taxon>
        <taxon>Fungi</taxon>
        <taxon>Dikarya</taxon>
        <taxon>Basidiomycota</taxon>
        <taxon>Agaricomycotina</taxon>
        <taxon>Agaricomycetes</taxon>
        <taxon>Agaricomycetidae</taxon>
        <taxon>Agaricales</taxon>
        <taxon>Pleurotineae</taxon>
        <taxon>Stephanosporaceae</taxon>
        <taxon>Cristinia</taxon>
    </lineage>
</organism>
<dbReference type="PANTHER" id="PTHR21529:SF4">
    <property type="entry name" value="TPR AND ANKYRIN REPEAT-CONTAINING PROTEIN 1"/>
    <property type="match status" value="1"/>
</dbReference>
<evidence type="ECO:0000256" key="7">
    <source>
        <dbReference type="SAM" id="MobiDB-lite"/>
    </source>
</evidence>
<keyword evidence="1 5" id="KW-0547">Nucleotide-binding</keyword>
<dbReference type="Gene3D" id="3.40.50.300">
    <property type="entry name" value="P-loop containing nucleotide triphosphate hydrolases"/>
    <property type="match status" value="2"/>
</dbReference>
<dbReference type="Pfam" id="PF13361">
    <property type="entry name" value="UvrD_C"/>
    <property type="match status" value="1"/>
</dbReference>
<feature type="binding site" evidence="5">
    <location>
        <begin position="549"/>
        <end position="556"/>
    </location>
    <ligand>
        <name>ATP</name>
        <dbReference type="ChEBI" id="CHEBI:30616"/>
    </ligand>
</feature>
<dbReference type="PANTHER" id="PTHR21529">
    <property type="entry name" value="MAMMARY TURMOR VIRUS RECEPTOR HOMOLOG 1, 2 MTVR1, 2"/>
    <property type="match status" value="1"/>
</dbReference>
<dbReference type="PROSITE" id="PS51198">
    <property type="entry name" value="UVRD_HELICASE_ATP_BIND"/>
    <property type="match status" value="1"/>
</dbReference>
<dbReference type="InterPro" id="IPR039904">
    <property type="entry name" value="TRANK1"/>
</dbReference>
<dbReference type="InterPro" id="IPR014017">
    <property type="entry name" value="DNA_helicase_UvrD-like_C"/>
</dbReference>
<name>A0A8K0USE6_9AGAR</name>
<reference evidence="9" key="1">
    <citation type="journal article" date="2021" name="New Phytol.">
        <title>Evolutionary innovations through gain and loss of genes in the ectomycorrhizal Boletales.</title>
        <authorList>
            <person name="Wu G."/>
            <person name="Miyauchi S."/>
            <person name="Morin E."/>
            <person name="Kuo A."/>
            <person name="Drula E."/>
            <person name="Varga T."/>
            <person name="Kohler A."/>
            <person name="Feng B."/>
            <person name="Cao Y."/>
            <person name="Lipzen A."/>
            <person name="Daum C."/>
            <person name="Hundley H."/>
            <person name="Pangilinan J."/>
            <person name="Johnson J."/>
            <person name="Barry K."/>
            <person name="LaButti K."/>
            <person name="Ng V."/>
            <person name="Ahrendt S."/>
            <person name="Min B."/>
            <person name="Choi I.G."/>
            <person name="Park H."/>
            <person name="Plett J.M."/>
            <person name="Magnuson J."/>
            <person name="Spatafora J.W."/>
            <person name="Nagy L.G."/>
            <person name="Henrissat B."/>
            <person name="Grigoriev I.V."/>
            <person name="Yang Z.L."/>
            <person name="Xu J."/>
            <person name="Martin F.M."/>
        </authorList>
    </citation>
    <scope>NUCLEOTIDE SEQUENCE</scope>
    <source>
        <strain evidence="9">KKN 215</strain>
    </source>
</reference>
<evidence type="ECO:0000259" key="8">
    <source>
        <dbReference type="PROSITE" id="PS51198"/>
    </source>
</evidence>
<keyword evidence="10" id="KW-1185">Reference proteome</keyword>
<comment type="caution">
    <text evidence="9">The sequence shown here is derived from an EMBL/GenBank/DDBJ whole genome shotgun (WGS) entry which is preliminary data.</text>
</comment>
<feature type="domain" description="UvrD-like helicase ATP-binding" evidence="8">
    <location>
        <begin position="528"/>
        <end position="904"/>
    </location>
</feature>
<feature type="coiled-coil region" evidence="6">
    <location>
        <begin position="2111"/>
        <end position="2138"/>
    </location>
</feature>
<dbReference type="InterPro" id="IPR014016">
    <property type="entry name" value="UvrD-like_ATP-bd"/>
</dbReference>
<dbReference type="InterPro" id="IPR027417">
    <property type="entry name" value="P-loop_NTPase"/>
</dbReference>
<evidence type="ECO:0000313" key="9">
    <source>
        <dbReference type="EMBL" id="KAH8101589.1"/>
    </source>
</evidence>